<dbReference type="GO" id="GO:0046872">
    <property type="term" value="F:metal ion binding"/>
    <property type="evidence" value="ECO:0007669"/>
    <property type="project" value="UniProtKB-KW"/>
</dbReference>
<accession>A0A9D6ULC3</accession>
<dbReference type="InterPro" id="IPR018497">
    <property type="entry name" value="Peptidase_M13_C"/>
</dbReference>
<dbReference type="PRINTS" id="PR00786">
    <property type="entry name" value="NEPRILYSIN"/>
</dbReference>
<evidence type="ECO:0000313" key="10">
    <source>
        <dbReference type="EMBL" id="MBI5078953.1"/>
    </source>
</evidence>
<dbReference type="GO" id="GO:0016485">
    <property type="term" value="P:protein processing"/>
    <property type="evidence" value="ECO:0007669"/>
    <property type="project" value="TreeGrafter"/>
</dbReference>
<dbReference type="InterPro" id="IPR042089">
    <property type="entry name" value="Peptidase_M13_dom_2"/>
</dbReference>
<dbReference type="CDD" id="cd08662">
    <property type="entry name" value="M13"/>
    <property type="match status" value="1"/>
</dbReference>
<dbReference type="InterPro" id="IPR024079">
    <property type="entry name" value="MetalloPept_cat_dom_sf"/>
</dbReference>
<evidence type="ECO:0000256" key="5">
    <source>
        <dbReference type="ARBA" id="ARBA00022801"/>
    </source>
</evidence>
<dbReference type="InterPro" id="IPR000718">
    <property type="entry name" value="Peptidase_M13"/>
</dbReference>
<evidence type="ECO:0000256" key="2">
    <source>
        <dbReference type="ARBA" id="ARBA00007357"/>
    </source>
</evidence>
<evidence type="ECO:0000256" key="6">
    <source>
        <dbReference type="ARBA" id="ARBA00022833"/>
    </source>
</evidence>
<gene>
    <name evidence="10" type="ORF">HZB08_02920</name>
</gene>
<evidence type="ECO:0000259" key="8">
    <source>
        <dbReference type="Pfam" id="PF01431"/>
    </source>
</evidence>
<evidence type="ECO:0000256" key="1">
    <source>
        <dbReference type="ARBA" id="ARBA00001947"/>
    </source>
</evidence>
<feature type="domain" description="Peptidase M13 C-terminal" evidence="8">
    <location>
        <begin position="443"/>
        <end position="642"/>
    </location>
</feature>
<dbReference type="GO" id="GO:0005886">
    <property type="term" value="C:plasma membrane"/>
    <property type="evidence" value="ECO:0007669"/>
    <property type="project" value="TreeGrafter"/>
</dbReference>
<evidence type="ECO:0000256" key="3">
    <source>
        <dbReference type="ARBA" id="ARBA00022670"/>
    </source>
</evidence>
<evidence type="ECO:0000313" key="11">
    <source>
        <dbReference type="Proteomes" id="UP000808761"/>
    </source>
</evidence>
<dbReference type="SUPFAM" id="SSF55486">
    <property type="entry name" value="Metalloproteases ('zincins'), catalytic domain"/>
    <property type="match status" value="1"/>
</dbReference>
<keyword evidence="6" id="KW-0862">Zinc</keyword>
<dbReference type="Gene3D" id="1.10.1380.10">
    <property type="entry name" value="Neutral endopeptidase , domain2"/>
    <property type="match status" value="1"/>
</dbReference>
<comment type="similarity">
    <text evidence="2">Belongs to the peptidase M13 family.</text>
</comment>
<dbReference type="PANTHER" id="PTHR11733">
    <property type="entry name" value="ZINC METALLOPROTEASE FAMILY M13 NEPRILYSIN-RELATED"/>
    <property type="match status" value="1"/>
</dbReference>
<reference evidence="10" key="1">
    <citation type="submission" date="2020-07" db="EMBL/GenBank/DDBJ databases">
        <title>Huge and variable diversity of episymbiotic CPR bacteria and DPANN archaea in groundwater ecosystems.</title>
        <authorList>
            <person name="He C.Y."/>
            <person name="Keren R."/>
            <person name="Whittaker M."/>
            <person name="Farag I.F."/>
            <person name="Doudna J."/>
            <person name="Cate J.H.D."/>
            <person name="Banfield J.F."/>
        </authorList>
    </citation>
    <scope>NUCLEOTIDE SEQUENCE</scope>
    <source>
        <strain evidence="10">NC_groundwater_1860_Pr3_B-0.1um_51_7</strain>
    </source>
</reference>
<evidence type="ECO:0000256" key="7">
    <source>
        <dbReference type="ARBA" id="ARBA00023049"/>
    </source>
</evidence>
<dbReference type="PROSITE" id="PS51885">
    <property type="entry name" value="NEPRILYSIN"/>
    <property type="match status" value="1"/>
</dbReference>
<dbReference type="InterPro" id="IPR008753">
    <property type="entry name" value="Peptidase_M13_N"/>
</dbReference>
<keyword evidence="3" id="KW-0645">Protease</keyword>
<dbReference type="GO" id="GO:0004222">
    <property type="term" value="F:metalloendopeptidase activity"/>
    <property type="evidence" value="ECO:0007669"/>
    <property type="project" value="InterPro"/>
</dbReference>
<organism evidence="10 11">
    <name type="scientific">Candidatus Saganbacteria bacterium</name>
    <dbReference type="NCBI Taxonomy" id="2575572"/>
    <lineage>
        <taxon>Bacteria</taxon>
        <taxon>Bacillati</taxon>
        <taxon>Saganbacteria</taxon>
    </lineage>
</organism>
<dbReference type="EMBL" id="JACRKR010000142">
    <property type="protein sequence ID" value="MBI5078953.1"/>
    <property type="molecule type" value="Genomic_DNA"/>
</dbReference>
<dbReference type="Gene3D" id="3.40.390.10">
    <property type="entry name" value="Collagenase (Catalytic Domain)"/>
    <property type="match status" value="1"/>
</dbReference>
<keyword evidence="4" id="KW-0479">Metal-binding</keyword>
<sequence>MAVLDLNMLDKTVDPANDFYHYAVGTWVKQAKIPADKPMWGFFVEQTEKNHLILRDILKKAGKATDPKSNEFKIGTLFALGMHEAQIEKEGLFPLRDEIERIKKIKDLKDLTREIAHMHLYSSSPFFAFGSMHDPGNSDLMIGGVWQGGLSMPDRDYYLEKSSEKIRQKYLAHLRSIFRLLGDDKALAKEHAAAVLKIETALARVSMDKVTLRDPRKTFHKMSAARLAKLSPAFYWEEYFAGMGIKNLETLNVGQPEFIKGLDRMLKEFSIAEIKTYLLWQLIASMSPCLNRDFVNAHFEFYQKTFLGLASLPPRWKRMVGIVNGLLGEAVGKIYVKEHFPPSSKKKMLELTRSLVRATGKRIRDLDWMEEATKKEALKKLDRLRVKIGYPDKWIDYSKLEIKKDNFIANVLRANYFESRRELDEIGKPADRAQWHMPPQTVNAYFSPPDNEIVFPAAILQPIMFNPQADDAVNYGAIGAVIAHEITHDFDDQGRKYDSRGNLRDWWTKGDDKCFRQRAKKLAGQFSKYVVDDDLHINGELTLGENIADLGGLNIAFTALQKSLRGKKREKINGLTPEDRFFFSWAQVWKAKTRPEYLRLIVKTDPHTPDRFRVNGPLSNMPEFAKAFRIPEGTQMALPASRQIRIW</sequence>
<dbReference type="Pfam" id="PF01431">
    <property type="entry name" value="Peptidase_M13"/>
    <property type="match status" value="1"/>
</dbReference>
<dbReference type="Proteomes" id="UP000808761">
    <property type="component" value="Unassembled WGS sequence"/>
</dbReference>
<evidence type="ECO:0000259" key="9">
    <source>
        <dbReference type="Pfam" id="PF05649"/>
    </source>
</evidence>
<evidence type="ECO:0000256" key="4">
    <source>
        <dbReference type="ARBA" id="ARBA00022723"/>
    </source>
</evidence>
<name>A0A9D6ULC3_UNCSA</name>
<protein>
    <submittedName>
        <fullName evidence="10">M13 family metallopeptidase</fullName>
    </submittedName>
</protein>
<dbReference type="AlphaFoldDB" id="A0A9D6ULC3"/>
<dbReference type="PANTHER" id="PTHR11733:SF167">
    <property type="entry name" value="FI17812P1-RELATED"/>
    <property type="match status" value="1"/>
</dbReference>
<comment type="cofactor">
    <cofactor evidence="1">
        <name>Zn(2+)</name>
        <dbReference type="ChEBI" id="CHEBI:29105"/>
    </cofactor>
</comment>
<proteinExistence type="inferred from homology"/>
<feature type="domain" description="Peptidase M13 N-terminal" evidence="9">
    <location>
        <begin position="15"/>
        <end position="391"/>
    </location>
</feature>
<dbReference type="Pfam" id="PF05649">
    <property type="entry name" value="Peptidase_M13_N"/>
    <property type="match status" value="1"/>
</dbReference>
<keyword evidence="7" id="KW-0482">Metalloprotease</keyword>
<comment type="caution">
    <text evidence="10">The sequence shown here is derived from an EMBL/GenBank/DDBJ whole genome shotgun (WGS) entry which is preliminary data.</text>
</comment>
<keyword evidence="5" id="KW-0378">Hydrolase</keyword>